<dbReference type="RefSeq" id="XP_070856379.1">
    <property type="nucleotide sequence ID" value="XM_071001475.1"/>
</dbReference>
<dbReference type="PROSITE" id="PS50007">
    <property type="entry name" value="PIPLC_X_DOMAIN"/>
    <property type="match status" value="1"/>
</dbReference>
<dbReference type="InterPro" id="IPR017946">
    <property type="entry name" value="PLC-like_Pdiesterase_TIM-brl"/>
</dbReference>
<dbReference type="PANTHER" id="PTHR13593:SF113">
    <property type="entry name" value="SI:DKEY-266F7.9"/>
    <property type="match status" value="1"/>
</dbReference>
<reference evidence="4 5" key="1">
    <citation type="submission" date="2020-05" db="EMBL/GenBank/DDBJ databases">
        <title>Ceratocystis lukuohia genome.</title>
        <authorList>
            <person name="Harrington T.C."/>
            <person name="Kim K."/>
            <person name="Mayers C.G."/>
        </authorList>
    </citation>
    <scope>NUCLEOTIDE SEQUENCE [LARGE SCALE GENOMIC DNA]</scope>
    <source>
        <strain evidence="4 5">C4212</strain>
    </source>
</reference>
<dbReference type="EMBL" id="JABSNW010000008">
    <property type="protein sequence ID" value="KAL2885199.1"/>
    <property type="molecule type" value="Genomic_DNA"/>
</dbReference>
<protein>
    <submittedName>
        <fullName evidence="4">1-phosphatidylinositol phosphodiesterase</fullName>
    </submittedName>
</protein>
<dbReference type="InterPro" id="IPR051057">
    <property type="entry name" value="PI-PLC_domain"/>
</dbReference>
<feature type="domain" description="Phosphatidylinositol-specific phospholipase C X" evidence="3">
    <location>
        <begin position="45"/>
        <end position="194"/>
    </location>
</feature>
<feature type="compositionally biased region" description="Acidic residues" evidence="1">
    <location>
        <begin position="343"/>
        <end position="368"/>
    </location>
</feature>
<dbReference type="PANTHER" id="PTHR13593">
    <property type="match status" value="1"/>
</dbReference>
<sequence length="379" mass="42597">MRLSLLTTLACLAFSHAGQFKGIYDTWSFDLGSYGQYPDWMGNMKDDVLLSQLVIPGTHNSMTDRITNDLFQSQNVPLARQLEGGIRYIDVSCRYIDYNMMVYNGLVNTGYSLGDVLTTMYDFLNNHPSETIILRIQKSALGDSEAFLSFIERYFVPGIESDNQATQHIYSRNANDFTIPTLGELRGKILILQDFETSPPGRYGIPWNSHSVSSYSHRLALASGRLFLGLKWAGIKDNLRYIPSRYSNMLRITHTTAGFGVRPIKIAAKKGYKYGMNKFLGRYLLYGEQDCYGVVVMDFPGNILIEELLRRNNKHQTSEPAPVVADELDFDTVSVDEAPPVEFSDDEASDDEAPPFEFSGDEASDDETSDNKLSPTLVI</sequence>
<keyword evidence="5" id="KW-1185">Reference proteome</keyword>
<dbReference type="Gene3D" id="3.20.20.190">
    <property type="entry name" value="Phosphatidylinositol (PI) phosphodiesterase"/>
    <property type="match status" value="1"/>
</dbReference>
<gene>
    <name evidence="4" type="ORF">HOO65_080149</name>
</gene>
<dbReference type="GeneID" id="98120885"/>
<comment type="caution">
    <text evidence="4">The sequence shown here is derived from an EMBL/GenBank/DDBJ whole genome shotgun (WGS) entry which is preliminary data.</text>
</comment>
<feature type="chain" id="PRO_5046933572" evidence="2">
    <location>
        <begin position="18"/>
        <end position="379"/>
    </location>
</feature>
<dbReference type="SUPFAM" id="SSF51695">
    <property type="entry name" value="PLC-like phosphodiesterases"/>
    <property type="match status" value="1"/>
</dbReference>
<name>A0ABR4MAC3_9PEZI</name>
<dbReference type="InterPro" id="IPR000909">
    <property type="entry name" value="PLipase_C_PInositol-sp_X_dom"/>
</dbReference>
<evidence type="ECO:0000256" key="1">
    <source>
        <dbReference type="SAM" id="MobiDB-lite"/>
    </source>
</evidence>
<proteinExistence type="predicted"/>
<evidence type="ECO:0000259" key="3">
    <source>
        <dbReference type="SMART" id="SM00148"/>
    </source>
</evidence>
<dbReference type="Pfam" id="PF00388">
    <property type="entry name" value="PI-PLC-X"/>
    <property type="match status" value="1"/>
</dbReference>
<organism evidence="4 5">
    <name type="scientific">Ceratocystis lukuohia</name>
    <dbReference type="NCBI Taxonomy" id="2019550"/>
    <lineage>
        <taxon>Eukaryota</taxon>
        <taxon>Fungi</taxon>
        <taxon>Dikarya</taxon>
        <taxon>Ascomycota</taxon>
        <taxon>Pezizomycotina</taxon>
        <taxon>Sordariomycetes</taxon>
        <taxon>Hypocreomycetidae</taxon>
        <taxon>Microascales</taxon>
        <taxon>Ceratocystidaceae</taxon>
        <taxon>Ceratocystis</taxon>
    </lineage>
</organism>
<evidence type="ECO:0000256" key="2">
    <source>
        <dbReference type="SAM" id="SignalP"/>
    </source>
</evidence>
<accession>A0ABR4MAC3</accession>
<evidence type="ECO:0000313" key="5">
    <source>
        <dbReference type="Proteomes" id="UP001610728"/>
    </source>
</evidence>
<feature type="signal peptide" evidence="2">
    <location>
        <begin position="1"/>
        <end position="17"/>
    </location>
</feature>
<feature type="region of interest" description="Disordered" evidence="1">
    <location>
        <begin position="339"/>
        <end position="379"/>
    </location>
</feature>
<evidence type="ECO:0000313" key="4">
    <source>
        <dbReference type="EMBL" id="KAL2885199.1"/>
    </source>
</evidence>
<dbReference type="Proteomes" id="UP001610728">
    <property type="component" value="Unassembled WGS sequence"/>
</dbReference>
<keyword evidence="2" id="KW-0732">Signal</keyword>
<dbReference type="SMART" id="SM00148">
    <property type="entry name" value="PLCXc"/>
    <property type="match status" value="1"/>
</dbReference>